<proteinExistence type="predicted"/>
<comment type="caution">
    <text evidence="3">The sequence shown here is derived from an EMBL/GenBank/DDBJ whole genome shotgun (WGS) entry which is preliminary data.</text>
</comment>
<dbReference type="PANTHER" id="PTHR43031:SF1">
    <property type="entry name" value="PYRIDINE NUCLEOTIDE-DISULPHIDE OXIDOREDUCTASE"/>
    <property type="match status" value="1"/>
</dbReference>
<feature type="transmembrane region" description="Helical" evidence="1">
    <location>
        <begin position="6"/>
        <end position="22"/>
    </location>
</feature>
<dbReference type="InterPro" id="IPR036873">
    <property type="entry name" value="Rhodanese-like_dom_sf"/>
</dbReference>
<keyword evidence="1" id="KW-1133">Transmembrane helix</keyword>
<dbReference type="RefSeq" id="WP_251130617.1">
    <property type="nucleotide sequence ID" value="NZ_JANIEL010000077.1"/>
</dbReference>
<dbReference type="InterPro" id="IPR001763">
    <property type="entry name" value="Rhodanese-like_dom"/>
</dbReference>
<dbReference type="Gene3D" id="3.40.250.10">
    <property type="entry name" value="Rhodanese-like domain"/>
    <property type="match status" value="1"/>
</dbReference>
<sequence>MNKISLFVGTLAVIAIFIFVITSEKDGIMKIDVETLQNKLENEEITLLDVREVSEYDGGHIEGSVNAPLSSLDAEQLPYPKDEPIYVICRSGNRSAQAASQLQDAGYTEIYDVSGGMMAWEASE</sequence>
<dbReference type="PROSITE" id="PS50206">
    <property type="entry name" value="RHODANESE_3"/>
    <property type="match status" value="1"/>
</dbReference>
<protein>
    <submittedName>
        <fullName evidence="3">Rhodanese-like domain-containing protein</fullName>
    </submittedName>
</protein>
<dbReference type="InterPro" id="IPR050229">
    <property type="entry name" value="GlpE_sulfurtransferase"/>
</dbReference>
<dbReference type="CDD" id="cd00158">
    <property type="entry name" value="RHOD"/>
    <property type="match status" value="1"/>
</dbReference>
<dbReference type="Pfam" id="PF00581">
    <property type="entry name" value="Rhodanese"/>
    <property type="match status" value="1"/>
</dbReference>
<evidence type="ECO:0000256" key="1">
    <source>
        <dbReference type="SAM" id="Phobius"/>
    </source>
</evidence>
<organism evidence="3 4">
    <name type="scientific">Exiguobacterium aestuarii</name>
    <dbReference type="NCBI Taxonomy" id="273527"/>
    <lineage>
        <taxon>Bacteria</taxon>
        <taxon>Bacillati</taxon>
        <taxon>Bacillota</taxon>
        <taxon>Bacilli</taxon>
        <taxon>Bacillales</taxon>
        <taxon>Bacillales Family XII. Incertae Sedis</taxon>
        <taxon>Exiguobacterium</taxon>
    </lineage>
</organism>
<name>A0ABW2PLZ1_9BACL</name>
<evidence type="ECO:0000259" key="2">
    <source>
        <dbReference type="PROSITE" id="PS50206"/>
    </source>
</evidence>
<evidence type="ECO:0000313" key="4">
    <source>
        <dbReference type="Proteomes" id="UP001596439"/>
    </source>
</evidence>
<evidence type="ECO:0000313" key="3">
    <source>
        <dbReference type="EMBL" id="MFC7390483.1"/>
    </source>
</evidence>
<dbReference type="SMART" id="SM00450">
    <property type="entry name" value="RHOD"/>
    <property type="match status" value="1"/>
</dbReference>
<dbReference type="EMBL" id="JBHTCE010000001">
    <property type="protein sequence ID" value="MFC7390483.1"/>
    <property type="molecule type" value="Genomic_DNA"/>
</dbReference>
<keyword evidence="1" id="KW-0812">Transmembrane</keyword>
<gene>
    <name evidence="3" type="ORF">ACFQO8_09995</name>
</gene>
<accession>A0ABW2PLZ1</accession>
<dbReference type="SUPFAM" id="SSF52821">
    <property type="entry name" value="Rhodanese/Cell cycle control phosphatase"/>
    <property type="match status" value="1"/>
</dbReference>
<dbReference type="Proteomes" id="UP001596439">
    <property type="component" value="Unassembled WGS sequence"/>
</dbReference>
<keyword evidence="4" id="KW-1185">Reference proteome</keyword>
<feature type="domain" description="Rhodanese" evidence="2">
    <location>
        <begin position="41"/>
        <end position="122"/>
    </location>
</feature>
<keyword evidence="1" id="KW-0472">Membrane</keyword>
<dbReference type="PANTHER" id="PTHR43031">
    <property type="entry name" value="FAD-DEPENDENT OXIDOREDUCTASE"/>
    <property type="match status" value="1"/>
</dbReference>
<reference evidence="4" key="1">
    <citation type="journal article" date="2019" name="Int. J. Syst. Evol. Microbiol.">
        <title>The Global Catalogue of Microorganisms (GCM) 10K type strain sequencing project: providing services to taxonomists for standard genome sequencing and annotation.</title>
        <authorList>
            <consortium name="The Broad Institute Genomics Platform"/>
            <consortium name="The Broad Institute Genome Sequencing Center for Infectious Disease"/>
            <person name="Wu L."/>
            <person name="Ma J."/>
        </authorList>
    </citation>
    <scope>NUCLEOTIDE SEQUENCE [LARGE SCALE GENOMIC DNA]</scope>
    <source>
        <strain evidence="4">CCUG 55590</strain>
    </source>
</reference>